<reference evidence="4 5" key="1">
    <citation type="journal article" date="2021" name="Nat. Plants">
        <title>The Taxus genome provides insights into paclitaxel biosynthesis.</title>
        <authorList>
            <person name="Xiong X."/>
            <person name="Gou J."/>
            <person name="Liao Q."/>
            <person name="Li Y."/>
            <person name="Zhou Q."/>
            <person name="Bi G."/>
            <person name="Li C."/>
            <person name="Du R."/>
            <person name="Wang X."/>
            <person name="Sun T."/>
            <person name="Guo L."/>
            <person name="Liang H."/>
            <person name="Lu P."/>
            <person name="Wu Y."/>
            <person name="Zhang Z."/>
            <person name="Ro D.K."/>
            <person name="Shang Y."/>
            <person name="Huang S."/>
            <person name="Yan J."/>
        </authorList>
    </citation>
    <scope>NUCLEOTIDE SEQUENCE [LARGE SCALE GENOMIC DNA]</scope>
    <source>
        <strain evidence="4">Ta-2019</strain>
    </source>
</reference>
<organism evidence="4 5">
    <name type="scientific">Taxus chinensis</name>
    <name type="common">Chinese yew</name>
    <name type="synonym">Taxus wallichiana var. chinensis</name>
    <dbReference type="NCBI Taxonomy" id="29808"/>
    <lineage>
        <taxon>Eukaryota</taxon>
        <taxon>Viridiplantae</taxon>
        <taxon>Streptophyta</taxon>
        <taxon>Embryophyta</taxon>
        <taxon>Tracheophyta</taxon>
        <taxon>Spermatophyta</taxon>
        <taxon>Pinopsida</taxon>
        <taxon>Pinidae</taxon>
        <taxon>Conifers II</taxon>
        <taxon>Cupressales</taxon>
        <taxon>Taxaceae</taxon>
        <taxon>Taxus</taxon>
    </lineage>
</organism>
<feature type="domain" description="Protein kinase" evidence="3">
    <location>
        <begin position="1"/>
        <end position="68"/>
    </location>
</feature>
<dbReference type="PROSITE" id="PS00108">
    <property type="entry name" value="PROTEIN_KINASE_ST"/>
    <property type="match status" value="1"/>
</dbReference>
<evidence type="ECO:0000259" key="3">
    <source>
        <dbReference type="PROSITE" id="PS50011"/>
    </source>
</evidence>
<protein>
    <recommendedName>
        <fullName evidence="3">Protein kinase domain-containing protein</fullName>
    </recommendedName>
</protein>
<keyword evidence="5" id="KW-1185">Reference proteome</keyword>
<dbReference type="PROSITE" id="PS50011">
    <property type="entry name" value="PROTEIN_KINASE_DOM"/>
    <property type="match status" value="1"/>
</dbReference>
<evidence type="ECO:0000256" key="1">
    <source>
        <dbReference type="ARBA" id="ARBA00022741"/>
    </source>
</evidence>
<evidence type="ECO:0000313" key="5">
    <source>
        <dbReference type="Proteomes" id="UP000824469"/>
    </source>
</evidence>
<dbReference type="InterPro" id="IPR008271">
    <property type="entry name" value="Ser/Thr_kinase_AS"/>
</dbReference>
<dbReference type="OMA" id="NDDYEPC"/>
<sequence>RVLHRDIKSSNVLLDSELNGKLGDFGLARLYDHSETSQTTRLVGTIGYIAPELINTAKATTASDVFAF</sequence>
<dbReference type="Gene3D" id="1.10.510.10">
    <property type="entry name" value="Transferase(Phosphotransferase) domain 1"/>
    <property type="match status" value="1"/>
</dbReference>
<dbReference type="Pfam" id="PF00069">
    <property type="entry name" value="Pkinase"/>
    <property type="match status" value="1"/>
</dbReference>
<keyword evidence="2" id="KW-0067">ATP-binding</keyword>
<dbReference type="EMBL" id="JAHRHJ020000002">
    <property type="protein sequence ID" value="KAH9326660.1"/>
    <property type="molecule type" value="Genomic_DNA"/>
</dbReference>
<accession>A0AA38LL49</accession>
<dbReference type="GO" id="GO:0005524">
    <property type="term" value="F:ATP binding"/>
    <property type="evidence" value="ECO:0007669"/>
    <property type="project" value="UniProtKB-KW"/>
</dbReference>
<feature type="non-terminal residue" evidence="4">
    <location>
        <position position="1"/>
    </location>
</feature>
<keyword evidence="1" id="KW-0547">Nucleotide-binding</keyword>
<dbReference type="InterPro" id="IPR000719">
    <property type="entry name" value="Prot_kinase_dom"/>
</dbReference>
<evidence type="ECO:0000256" key="2">
    <source>
        <dbReference type="ARBA" id="ARBA00022840"/>
    </source>
</evidence>
<dbReference type="InterPro" id="IPR011009">
    <property type="entry name" value="Kinase-like_dom_sf"/>
</dbReference>
<feature type="non-terminal residue" evidence="4">
    <location>
        <position position="68"/>
    </location>
</feature>
<proteinExistence type="predicted"/>
<gene>
    <name evidence="4" type="ORF">KI387_006838</name>
</gene>
<dbReference type="Proteomes" id="UP000824469">
    <property type="component" value="Unassembled WGS sequence"/>
</dbReference>
<evidence type="ECO:0000313" key="4">
    <source>
        <dbReference type="EMBL" id="KAH9326660.1"/>
    </source>
</evidence>
<dbReference type="PANTHER" id="PTHR27007">
    <property type="match status" value="1"/>
</dbReference>
<comment type="caution">
    <text evidence="4">The sequence shown here is derived from an EMBL/GenBank/DDBJ whole genome shotgun (WGS) entry which is preliminary data.</text>
</comment>
<dbReference type="InterPro" id="IPR050528">
    <property type="entry name" value="L-type_Lectin-RKs"/>
</dbReference>
<dbReference type="SUPFAM" id="SSF56112">
    <property type="entry name" value="Protein kinase-like (PK-like)"/>
    <property type="match status" value="1"/>
</dbReference>
<dbReference type="AlphaFoldDB" id="A0AA38LL49"/>
<dbReference type="GO" id="GO:0004672">
    <property type="term" value="F:protein kinase activity"/>
    <property type="evidence" value="ECO:0007669"/>
    <property type="project" value="InterPro"/>
</dbReference>
<name>A0AA38LL49_TAXCH</name>